<evidence type="ECO:0000313" key="3">
    <source>
        <dbReference type="Proteomes" id="UP001352263"/>
    </source>
</evidence>
<organism evidence="2 3">
    <name type="scientific">Noviherbaspirillum album</name>
    <dbReference type="NCBI Taxonomy" id="3080276"/>
    <lineage>
        <taxon>Bacteria</taxon>
        <taxon>Pseudomonadati</taxon>
        <taxon>Pseudomonadota</taxon>
        <taxon>Betaproteobacteria</taxon>
        <taxon>Burkholderiales</taxon>
        <taxon>Oxalobacteraceae</taxon>
        <taxon>Noviherbaspirillum</taxon>
    </lineage>
</organism>
<keyword evidence="1" id="KW-1133">Transmembrane helix</keyword>
<evidence type="ECO:0000313" key="2">
    <source>
        <dbReference type="EMBL" id="MEC4720449.1"/>
    </source>
</evidence>
<evidence type="ECO:0000256" key="1">
    <source>
        <dbReference type="SAM" id="Phobius"/>
    </source>
</evidence>
<comment type="caution">
    <text evidence="2">The sequence shown here is derived from an EMBL/GenBank/DDBJ whole genome shotgun (WGS) entry which is preliminary data.</text>
</comment>
<protein>
    <recommendedName>
        <fullName evidence="4">Transmembrane protein</fullName>
    </recommendedName>
</protein>
<proteinExistence type="predicted"/>
<dbReference type="Proteomes" id="UP001352263">
    <property type="component" value="Unassembled WGS sequence"/>
</dbReference>
<evidence type="ECO:0008006" key="4">
    <source>
        <dbReference type="Google" id="ProtNLM"/>
    </source>
</evidence>
<keyword evidence="3" id="KW-1185">Reference proteome</keyword>
<accession>A0ABU6JBC5</accession>
<dbReference type="RefSeq" id="WP_326507167.1">
    <property type="nucleotide sequence ID" value="NZ_JAWIIV010000011.1"/>
</dbReference>
<reference evidence="2 3" key="1">
    <citation type="submission" date="2023-10" db="EMBL/GenBank/DDBJ databases">
        <title>Noviherbaspirillum sp. CPCC 100848 genome assembly.</title>
        <authorList>
            <person name="Li X.Y."/>
            <person name="Fang X.M."/>
        </authorList>
    </citation>
    <scope>NUCLEOTIDE SEQUENCE [LARGE SCALE GENOMIC DNA]</scope>
    <source>
        <strain evidence="2 3">CPCC 100848</strain>
    </source>
</reference>
<dbReference type="EMBL" id="JAWIIV010000011">
    <property type="protein sequence ID" value="MEC4720449.1"/>
    <property type="molecule type" value="Genomic_DNA"/>
</dbReference>
<feature type="transmembrane region" description="Helical" evidence="1">
    <location>
        <begin position="60"/>
        <end position="79"/>
    </location>
</feature>
<gene>
    <name evidence="2" type="ORF">RY831_14900</name>
</gene>
<feature type="transmembrane region" description="Helical" evidence="1">
    <location>
        <begin position="12"/>
        <end position="40"/>
    </location>
</feature>
<sequence>MNNSNNKWWKPIVHFAAHVLSGSILFIIIGAPAVGLSLLVSFLKAYVSAFTINVLEFLEHFILICDVFLFIVYLVTVTYKDIKEWFK</sequence>
<keyword evidence="1" id="KW-0812">Transmembrane</keyword>
<keyword evidence="1" id="KW-0472">Membrane</keyword>
<name>A0ABU6JBC5_9BURK</name>